<keyword evidence="9" id="KW-0807">Transducer</keyword>
<dbReference type="OrthoDB" id="2874149at2759"/>
<dbReference type="GO" id="GO:0005886">
    <property type="term" value="C:plasma membrane"/>
    <property type="evidence" value="ECO:0007669"/>
    <property type="project" value="TreeGrafter"/>
</dbReference>
<proteinExistence type="inferred from homology"/>
<evidence type="ECO:0000256" key="1">
    <source>
        <dbReference type="ARBA" id="ARBA00004141"/>
    </source>
</evidence>
<sequence length="380" mass="42434">MHDLSLVIFSGIGIFLVLLPLPLHWRARNAGTLLLITWLFIANVIFFVNGIIWWNSYDLPSSPIWCDIASKLFIGVPVGISATSLCITRRLVMIASSTAVTINQRQKHIALAIDLFLGIGMPMLVMALHYIVQPHRVDIIEGYGCQPVTWPGIPALFAVTWWSPLLTIIAAGYGVVALRFFLYRRLQFHTVLRSSRGGLDSRHYLRLMALASVDIILGLPATLFTLIVNIQQRQSYPSWDWVHLDWSRIELYPASSVLPDAQKTIAIVLPRWLAPLLSIIFFLFFGVSIDAMGEYARWFRAIRAKTPFLPFHQKEILPIAAPKLGSTIVKPSGADWKDSTNPNDDPLEGSYFGDLDRFDSTPGVVQGGVMVAVSVERAVV</sequence>
<gene>
    <name evidence="11" type="ORF">CNBG_5865</name>
</gene>
<feature type="transmembrane region" description="Helical" evidence="10">
    <location>
        <begin position="161"/>
        <end position="183"/>
    </location>
</feature>
<organism evidence="11 12">
    <name type="scientific">Cryptococcus deuterogattii (strain R265)</name>
    <name type="common">Cryptococcus gattii VGII (strain R265)</name>
    <dbReference type="NCBI Taxonomy" id="294750"/>
    <lineage>
        <taxon>Eukaryota</taxon>
        <taxon>Fungi</taxon>
        <taxon>Dikarya</taxon>
        <taxon>Basidiomycota</taxon>
        <taxon>Agaricomycotina</taxon>
        <taxon>Tremellomycetes</taxon>
        <taxon>Tremellales</taxon>
        <taxon>Cryptococcaceae</taxon>
        <taxon>Cryptococcus</taxon>
        <taxon>Cryptococcus gattii species complex</taxon>
    </lineage>
</organism>
<keyword evidence="8 11" id="KW-0675">Receptor</keyword>
<dbReference type="PANTHER" id="PTHR28097">
    <property type="entry name" value="PHEROMONE A FACTOR RECEPTOR"/>
    <property type="match status" value="1"/>
</dbReference>
<dbReference type="RefSeq" id="XP_062885574.1">
    <property type="nucleotide sequence ID" value="XM_063029709.1"/>
</dbReference>
<evidence type="ECO:0000256" key="7">
    <source>
        <dbReference type="ARBA" id="ARBA00023136"/>
    </source>
</evidence>
<feature type="transmembrane region" description="Helical" evidence="10">
    <location>
        <begin position="6"/>
        <end position="25"/>
    </location>
</feature>
<dbReference type="InterPro" id="IPR001499">
    <property type="entry name" value="GPCR_STE3"/>
</dbReference>
<keyword evidence="4 10" id="KW-0812">Transmembrane</keyword>
<protein>
    <submittedName>
        <fullName evidence="11">Pheromone a factor receptor</fullName>
    </submittedName>
</protein>
<dbReference type="AlphaFoldDB" id="A0A095CIB9"/>
<feature type="transmembrane region" description="Helical" evidence="10">
    <location>
        <begin position="272"/>
        <end position="293"/>
    </location>
</feature>
<evidence type="ECO:0000313" key="11">
    <source>
        <dbReference type="EMBL" id="KGB79927.1"/>
    </source>
</evidence>
<evidence type="ECO:0000256" key="3">
    <source>
        <dbReference type="ARBA" id="ARBA00022507"/>
    </source>
</evidence>
<evidence type="ECO:0000256" key="5">
    <source>
        <dbReference type="ARBA" id="ARBA00022989"/>
    </source>
</evidence>
<dbReference type="VEuPathDB" id="FungiDB:CNBG_5865"/>
<dbReference type="GeneID" id="88181985"/>
<dbReference type="CDD" id="cd14966">
    <property type="entry name" value="7tmD_STE3"/>
    <property type="match status" value="1"/>
</dbReference>
<dbReference type="HOGENOM" id="CLU_027592_0_0_1"/>
<feature type="transmembrane region" description="Helical" evidence="10">
    <location>
        <begin position="68"/>
        <end position="88"/>
    </location>
</feature>
<dbReference type="Proteomes" id="UP000029445">
    <property type="component" value="Chromosome 9"/>
</dbReference>
<comment type="similarity">
    <text evidence="2">Belongs to the G-protein coupled receptor 4 family.</text>
</comment>
<dbReference type="OMA" id="IPPLIWH"/>
<dbReference type="KEGG" id="cdeu:CNBG_5865"/>
<keyword evidence="5 10" id="KW-1133">Transmembrane helix</keyword>
<dbReference type="PRINTS" id="PR00900">
    <property type="entry name" value="PHEROMONEAR"/>
</dbReference>
<evidence type="ECO:0000256" key="4">
    <source>
        <dbReference type="ARBA" id="ARBA00022692"/>
    </source>
</evidence>
<accession>A0A095CIB9</accession>
<reference evidence="11 12" key="2">
    <citation type="journal article" date="2018" name="Proc. Natl. Acad. Sci.">
        <title>RNAi is a critical determinant of centromere evolution in closely related fungi.</title>
        <authorList>
            <person name="Yadav V."/>
            <person name="Sun S."/>
            <person name="Billmyre R.B."/>
            <person name="Thimmappa B.C."/>
            <person name="Shea T."/>
            <person name="Lintner R."/>
            <person name="Bakkeren G."/>
            <person name="Cuomo C.A."/>
            <person name="Heitman J."/>
            <person name="Sanyal K."/>
        </authorList>
    </citation>
    <scope>NUCLEOTIDE SEQUENCE [LARGE SCALE GENOMIC DNA]</scope>
    <source>
        <strain evidence="11 12">R265</strain>
    </source>
</reference>
<evidence type="ECO:0000256" key="10">
    <source>
        <dbReference type="SAM" id="Phobius"/>
    </source>
</evidence>
<dbReference type="GO" id="GO:0000750">
    <property type="term" value="P:pheromone-dependent signal transduction involved in conjugation with cellular fusion"/>
    <property type="evidence" value="ECO:0007669"/>
    <property type="project" value="TreeGrafter"/>
</dbReference>
<keyword evidence="3" id="KW-0589">Pheromone response</keyword>
<feature type="transmembrane region" description="Helical" evidence="10">
    <location>
        <begin position="32"/>
        <end position="56"/>
    </location>
</feature>
<evidence type="ECO:0000256" key="2">
    <source>
        <dbReference type="ARBA" id="ARBA00011085"/>
    </source>
</evidence>
<reference evidence="11 12" key="1">
    <citation type="journal article" date="2011" name="MBio">
        <title>Genome variation in Cryptococcus gattii, an emerging pathogen of immunocompetent hosts.</title>
        <authorList>
            <person name="D'Souza C.A."/>
            <person name="Kronstad J.W."/>
            <person name="Taylor G."/>
            <person name="Warren R."/>
            <person name="Yuen M."/>
            <person name="Hu G."/>
            <person name="Jung W.H."/>
            <person name="Sham A."/>
            <person name="Kidd S.E."/>
            <person name="Tangen K."/>
            <person name="Lee N."/>
            <person name="Zeilmaker T."/>
            <person name="Sawkins J."/>
            <person name="McVicker G."/>
            <person name="Shah S."/>
            <person name="Gnerre S."/>
            <person name="Griggs A."/>
            <person name="Zeng Q."/>
            <person name="Bartlett K."/>
            <person name="Li W."/>
            <person name="Wang X."/>
            <person name="Heitman J."/>
            <person name="Stajich J.E."/>
            <person name="Fraser J.A."/>
            <person name="Meyer W."/>
            <person name="Carter D."/>
            <person name="Schein J."/>
            <person name="Krzywinski M."/>
            <person name="Kwon-Chung K.J."/>
            <person name="Varma A."/>
            <person name="Wang J."/>
            <person name="Brunham R."/>
            <person name="Fyfe M."/>
            <person name="Ouellette B.F."/>
            <person name="Siddiqui A."/>
            <person name="Marra M."/>
            <person name="Jones S."/>
            <person name="Holt R."/>
            <person name="Birren B.W."/>
            <person name="Galagan J.E."/>
            <person name="Cuomo C.A."/>
        </authorList>
    </citation>
    <scope>NUCLEOTIDE SEQUENCE [LARGE SCALE GENOMIC DNA]</scope>
    <source>
        <strain evidence="11 12">R265</strain>
    </source>
</reference>
<dbReference type="PRINTS" id="PR00899">
    <property type="entry name" value="GPCRSTE3"/>
</dbReference>
<feature type="transmembrane region" description="Helical" evidence="10">
    <location>
        <begin position="204"/>
        <end position="230"/>
    </location>
</feature>
<dbReference type="InterPro" id="IPR001546">
    <property type="entry name" value="GPCR_Pheromne_A_rcpt"/>
</dbReference>
<keyword evidence="12" id="KW-1185">Reference proteome</keyword>
<evidence type="ECO:0000256" key="6">
    <source>
        <dbReference type="ARBA" id="ARBA00023040"/>
    </source>
</evidence>
<dbReference type="PANTHER" id="PTHR28097:SF1">
    <property type="entry name" value="PHEROMONE A FACTOR RECEPTOR"/>
    <property type="match status" value="1"/>
</dbReference>
<feature type="transmembrane region" description="Helical" evidence="10">
    <location>
        <begin position="109"/>
        <end position="132"/>
    </location>
</feature>
<evidence type="ECO:0000256" key="8">
    <source>
        <dbReference type="ARBA" id="ARBA00023170"/>
    </source>
</evidence>
<keyword evidence="6" id="KW-0297">G-protein coupled receptor</keyword>
<keyword evidence="7 10" id="KW-0472">Membrane</keyword>
<comment type="subcellular location">
    <subcellularLocation>
        <location evidence="1">Membrane</location>
        <topology evidence="1">Multi-pass membrane protein</topology>
    </subcellularLocation>
</comment>
<name>A0A095CIB9_CRYD2</name>
<dbReference type="Pfam" id="PF02076">
    <property type="entry name" value="STE3"/>
    <property type="match status" value="1"/>
</dbReference>
<dbReference type="EMBL" id="CP025767">
    <property type="protein sequence ID" value="KGB79927.1"/>
    <property type="molecule type" value="Genomic_DNA"/>
</dbReference>
<evidence type="ECO:0000256" key="9">
    <source>
        <dbReference type="ARBA" id="ARBA00023224"/>
    </source>
</evidence>
<dbReference type="GO" id="GO:0004933">
    <property type="term" value="F:mating-type a-factor pheromone receptor activity"/>
    <property type="evidence" value="ECO:0007669"/>
    <property type="project" value="InterPro"/>
</dbReference>
<evidence type="ECO:0000313" key="12">
    <source>
        <dbReference type="Proteomes" id="UP000029445"/>
    </source>
</evidence>